<keyword evidence="3" id="KW-1185">Reference proteome</keyword>
<comment type="caution">
    <text evidence="2">The sequence shown here is derived from an EMBL/GenBank/DDBJ whole genome shotgun (WGS) entry which is preliminary data.</text>
</comment>
<feature type="compositionally biased region" description="Acidic residues" evidence="1">
    <location>
        <begin position="420"/>
        <end position="431"/>
    </location>
</feature>
<organism evidence="2 3">
    <name type="scientific">Diatrype stigma</name>
    <dbReference type="NCBI Taxonomy" id="117547"/>
    <lineage>
        <taxon>Eukaryota</taxon>
        <taxon>Fungi</taxon>
        <taxon>Dikarya</taxon>
        <taxon>Ascomycota</taxon>
        <taxon>Pezizomycotina</taxon>
        <taxon>Sordariomycetes</taxon>
        <taxon>Xylariomycetidae</taxon>
        <taxon>Xylariales</taxon>
        <taxon>Diatrypaceae</taxon>
        <taxon>Diatrype</taxon>
    </lineage>
</organism>
<feature type="compositionally biased region" description="Polar residues" evidence="1">
    <location>
        <begin position="343"/>
        <end position="353"/>
    </location>
</feature>
<evidence type="ECO:0000313" key="2">
    <source>
        <dbReference type="EMBL" id="KAK7751595.1"/>
    </source>
</evidence>
<feature type="region of interest" description="Disordered" evidence="1">
    <location>
        <begin position="182"/>
        <end position="257"/>
    </location>
</feature>
<feature type="region of interest" description="Disordered" evidence="1">
    <location>
        <begin position="101"/>
        <end position="161"/>
    </location>
</feature>
<evidence type="ECO:0000256" key="1">
    <source>
        <dbReference type="SAM" id="MobiDB-lite"/>
    </source>
</evidence>
<feature type="compositionally biased region" description="Polar residues" evidence="1">
    <location>
        <begin position="449"/>
        <end position="463"/>
    </location>
</feature>
<protein>
    <submittedName>
        <fullName evidence="2">Uncharacterized protein</fullName>
    </submittedName>
</protein>
<feature type="compositionally biased region" description="Basic and acidic residues" evidence="1">
    <location>
        <begin position="326"/>
        <end position="342"/>
    </location>
</feature>
<proteinExistence type="predicted"/>
<feature type="compositionally biased region" description="Polar residues" evidence="1">
    <location>
        <begin position="471"/>
        <end position="481"/>
    </location>
</feature>
<reference evidence="2 3" key="1">
    <citation type="submission" date="2024-02" db="EMBL/GenBank/DDBJ databases">
        <title>De novo assembly and annotation of 12 fungi associated with fruit tree decline syndrome in Ontario, Canada.</title>
        <authorList>
            <person name="Sulman M."/>
            <person name="Ellouze W."/>
            <person name="Ilyukhin E."/>
        </authorList>
    </citation>
    <scope>NUCLEOTIDE SEQUENCE [LARGE SCALE GENOMIC DNA]</scope>
    <source>
        <strain evidence="2 3">M11/M66-122</strain>
    </source>
</reference>
<feature type="compositionally biased region" description="Low complexity" evidence="1">
    <location>
        <begin position="101"/>
        <end position="116"/>
    </location>
</feature>
<feature type="region of interest" description="Disordered" evidence="1">
    <location>
        <begin position="618"/>
        <end position="645"/>
    </location>
</feature>
<evidence type="ECO:0000313" key="3">
    <source>
        <dbReference type="Proteomes" id="UP001320420"/>
    </source>
</evidence>
<dbReference type="Proteomes" id="UP001320420">
    <property type="component" value="Unassembled WGS sequence"/>
</dbReference>
<dbReference type="EMBL" id="JAKJXP020000047">
    <property type="protein sequence ID" value="KAK7751595.1"/>
    <property type="molecule type" value="Genomic_DNA"/>
</dbReference>
<feature type="compositionally biased region" description="Acidic residues" evidence="1">
    <location>
        <begin position="487"/>
        <end position="505"/>
    </location>
</feature>
<feature type="compositionally biased region" description="Polar residues" evidence="1">
    <location>
        <begin position="574"/>
        <end position="585"/>
    </location>
</feature>
<sequence>MDDDTTTLISELLQKLAELQQKVDEYSLDMAHEFKLYEDAMLKGVPRGVSSKVERAIANSLHNYPALNYGLGHQQQQQQLQSQQHQEEQLPSADSYLALTTTTSSSTFSPSSAAHTHGIIPSNNLNRMAPPGDRGSPLPVSPSPPVSGSPDNDPSSPRERERELHGLFIPSYLPLLEAAERQTPTPPLPLPTVPENGDKDLSRSRTTPPRSLTPLVVPRPDPVRRHTEDTLSSITSDDSNTKVKRSALRRSSSSSIKTFSPRRVRFEVEGQEVLPTASPQTRPSEHLASPLADNADITDESYQPHNADVDEMGLLGSSPPRPKKITSTDKLKALARKSREDTSAWTVVGNANGSEDDESNLVMPSLDGRTRRVTPQAAAATAATTQNLGSKSHPINGSGPPNQLGESLQVNKGLEGNGDVVEDEDEVDDDILSMPTLTSFKGKKRFSPPESTLTSEGMASQEQKFNKREMPSTNLATSSSDVHGLGDEDELDPLFEFEDASDEDPVDRISTPRPSTKYIEEEDDDDDEAEDRNTGPSTGDTQDDQPSTEEKPEAKPSTPRKGSRAIPQPPVVVTPQSRFQSTSVGSFRGKPIHIGGIRNPEVYEKAMAMGDIQSFIGSVDGRTGVDESTSYQPEATRFGGTPRSLSERLLIDEMEEMRRNAGSAASYSN</sequence>
<name>A0AAN9YRV4_9PEZI</name>
<accession>A0AAN9YRV4</accession>
<feature type="compositionally biased region" description="Acidic residues" evidence="1">
    <location>
        <begin position="520"/>
        <end position="530"/>
    </location>
</feature>
<feature type="compositionally biased region" description="Polar residues" evidence="1">
    <location>
        <begin position="386"/>
        <end position="410"/>
    </location>
</feature>
<dbReference type="AlphaFoldDB" id="A0AAN9YRV4"/>
<feature type="region of interest" description="Disordered" evidence="1">
    <location>
        <begin position="297"/>
        <end position="595"/>
    </location>
</feature>
<gene>
    <name evidence="2" type="ORF">SLS62_006420</name>
</gene>